<dbReference type="SUPFAM" id="SSF53743">
    <property type="entry name" value="FucI/AraA N-terminal and middle domains"/>
    <property type="match status" value="1"/>
</dbReference>
<proteinExistence type="predicted"/>
<evidence type="ECO:0000313" key="4">
    <source>
        <dbReference type="Proteomes" id="UP000618931"/>
    </source>
</evidence>
<evidence type="ECO:0000313" key="3">
    <source>
        <dbReference type="EMBL" id="MBF9221207.1"/>
    </source>
</evidence>
<dbReference type="EMBL" id="JADQDM010000003">
    <property type="protein sequence ID" value="MBF9221207.1"/>
    <property type="molecule type" value="Genomic_DNA"/>
</dbReference>
<keyword evidence="4" id="KW-1185">Reference proteome</keyword>
<organism evidence="3 4">
    <name type="scientific">Hymenobacter ruricola</name>
    <dbReference type="NCBI Taxonomy" id="2791023"/>
    <lineage>
        <taxon>Bacteria</taxon>
        <taxon>Pseudomonadati</taxon>
        <taxon>Bacteroidota</taxon>
        <taxon>Cytophagia</taxon>
        <taxon>Cytophagales</taxon>
        <taxon>Hymenobacteraceae</taxon>
        <taxon>Hymenobacter</taxon>
    </lineage>
</organism>
<dbReference type="RefSeq" id="WP_196292661.1">
    <property type="nucleotide sequence ID" value="NZ_JADQDM010000003.1"/>
</dbReference>
<accession>A0ABS0I3P0</accession>
<protein>
    <submittedName>
        <fullName evidence="3">Fucose isomerase</fullName>
    </submittedName>
</protein>
<dbReference type="Gene3D" id="3.20.14.10">
    <property type="entry name" value="L-fucose/L-arabinose isomerase, C-terminal"/>
    <property type="match status" value="1"/>
</dbReference>
<dbReference type="InterPro" id="IPR038393">
    <property type="entry name" value="Fuc_iso_dom3_sf"/>
</dbReference>
<name>A0ABS0I3P0_9BACT</name>
<keyword evidence="2" id="KW-0119">Carbohydrate metabolism</keyword>
<dbReference type="PANTHER" id="PTHR37840">
    <property type="entry name" value="L-FUCOSE ISOMERASE"/>
    <property type="match status" value="1"/>
</dbReference>
<keyword evidence="1 3" id="KW-0413">Isomerase</keyword>
<gene>
    <name evidence="3" type="ORF">I2H31_08830</name>
</gene>
<dbReference type="PANTHER" id="PTHR37840:SF1">
    <property type="entry name" value="L-FUCOSE ISOMERASE"/>
    <property type="match status" value="1"/>
</dbReference>
<comment type="caution">
    <text evidence="3">The sequence shown here is derived from an EMBL/GenBank/DDBJ whole genome shotgun (WGS) entry which is preliminary data.</text>
</comment>
<dbReference type="InterPro" id="IPR009015">
    <property type="entry name" value="Fucose_isomerase_N/cen_sf"/>
</dbReference>
<dbReference type="Proteomes" id="UP000618931">
    <property type="component" value="Unassembled WGS sequence"/>
</dbReference>
<dbReference type="GO" id="GO:0016853">
    <property type="term" value="F:isomerase activity"/>
    <property type="evidence" value="ECO:0007669"/>
    <property type="project" value="UniProtKB-KW"/>
</dbReference>
<reference evidence="3 4" key="1">
    <citation type="submission" date="2020-11" db="EMBL/GenBank/DDBJ databases">
        <authorList>
            <person name="Kim M.K."/>
        </authorList>
    </citation>
    <scope>NUCLEOTIDE SEQUENCE [LARGE SCALE GENOMIC DNA]</scope>
    <source>
        <strain evidence="3 4">BT662</strain>
    </source>
</reference>
<sequence length="558" mass="61627">MASFPTKEVLLLASGDLRLAANQNCWAAQQAMEKRLTAALARQGWAVKRAHAYDPDKQHGFIDSQRMGMDVFRNLPPRQPLIVAESVWQYSHHVLACLTTHQGPILTVANWSGTWPGLVGMLNLNGCLTKAGVKYSTLWSEDFTDEFFESSLKNWLSYGRIEQDERHVLSFDAATVPAAEEETGRAFGQRFRQNKAIMGVFDEGCMGMYNAIVPDELLHATGVFKERLSQASLYAAMRTVSDADAQGVLDWLLARGMKFNWGSNEATQLTQAQTLEQCKMYIAAVRIAAEFGCDTIGIQYQQGLKDLTVASDLAEGLLNNADRPPVFSAETGEELYAGQALPHFNEVDECAGLDALLTYRLWNELGLPGETTLHDLRWGQAFDTGDGEEFVWVFLISGAAPPAHFVDGYKGTSSERQPPMYFRLGGGSVKGVSRPGSIVWSRVYVMDGKLHCDLGVGEAVALPATETKRRWKLTTPEWPIMHAVLRGVSRNQMMARHKANHIQVVYAPYEAKAHQLCRIKAAALAELGVEVHFCGDVQGVTKATETKILPAEWATAAR</sequence>
<evidence type="ECO:0000256" key="2">
    <source>
        <dbReference type="ARBA" id="ARBA00023277"/>
    </source>
</evidence>
<dbReference type="InterPro" id="IPR005763">
    <property type="entry name" value="Fucose_isomerase"/>
</dbReference>
<evidence type="ECO:0000256" key="1">
    <source>
        <dbReference type="ARBA" id="ARBA00023235"/>
    </source>
</evidence>